<evidence type="ECO:0000256" key="2">
    <source>
        <dbReference type="ARBA" id="ARBA00005318"/>
    </source>
</evidence>
<keyword evidence="7 10" id="KW-0653">Protein transport</keyword>
<feature type="domain" description="GspL cytoplasmic actin-ATPase-like" evidence="11">
    <location>
        <begin position="5"/>
        <end position="224"/>
    </location>
</feature>
<dbReference type="InterPro" id="IPR025691">
    <property type="entry name" value="GspL_pp_dom"/>
</dbReference>
<evidence type="ECO:0000256" key="3">
    <source>
        <dbReference type="ARBA" id="ARBA00022448"/>
    </source>
</evidence>
<keyword evidence="9" id="KW-0472">Membrane</keyword>
<dbReference type="EMBL" id="JALIGE010000076">
    <property type="protein sequence ID" value="MCS2163306.1"/>
    <property type="molecule type" value="Genomic_DNA"/>
</dbReference>
<keyword evidence="14" id="KW-1185">Reference proteome</keyword>
<comment type="caution">
    <text evidence="13">The sequence shown here is derived from an EMBL/GenBank/DDBJ whole genome shotgun (WGS) entry which is preliminary data.</text>
</comment>
<organism evidence="13 14">
    <name type="scientific">Scandinavium hiltneri</name>
    <dbReference type="NCBI Taxonomy" id="2926519"/>
    <lineage>
        <taxon>Bacteria</taxon>
        <taxon>Pseudomonadati</taxon>
        <taxon>Pseudomonadota</taxon>
        <taxon>Gammaproteobacteria</taxon>
        <taxon>Enterobacterales</taxon>
        <taxon>Enterobacteriaceae</taxon>
        <taxon>Scandinavium</taxon>
    </lineage>
</organism>
<evidence type="ECO:0000259" key="11">
    <source>
        <dbReference type="Pfam" id="PF05134"/>
    </source>
</evidence>
<evidence type="ECO:0000259" key="12">
    <source>
        <dbReference type="Pfam" id="PF12693"/>
    </source>
</evidence>
<dbReference type="SUPFAM" id="SSF53067">
    <property type="entry name" value="Actin-like ATPase domain"/>
    <property type="match status" value="1"/>
</dbReference>
<keyword evidence="5" id="KW-0997">Cell inner membrane</keyword>
<evidence type="ECO:0000256" key="7">
    <source>
        <dbReference type="ARBA" id="ARBA00022927"/>
    </source>
</evidence>
<keyword evidence="6" id="KW-0812">Transmembrane</keyword>
<name>A0ABT2E5Z9_9ENTR</name>
<dbReference type="Proteomes" id="UP001205357">
    <property type="component" value="Unassembled WGS sequence"/>
</dbReference>
<evidence type="ECO:0000256" key="8">
    <source>
        <dbReference type="ARBA" id="ARBA00022989"/>
    </source>
</evidence>
<dbReference type="NCBIfam" id="TIGR01709">
    <property type="entry name" value="typeII_sec_gspL"/>
    <property type="match status" value="1"/>
</dbReference>
<evidence type="ECO:0000256" key="1">
    <source>
        <dbReference type="ARBA" id="ARBA00004377"/>
    </source>
</evidence>
<evidence type="ECO:0000313" key="13">
    <source>
        <dbReference type="EMBL" id="MCS2163306.1"/>
    </source>
</evidence>
<comment type="function">
    <text evidence="10">Inner membrane component of the type II secretion system required for the energy-dependent secretion of extracellular factors such as proteases and toxins from the periplasm.</text>
</comment>
<accession>A0ABT2E5Z9</accession>
<dbReference type="Gene3D" id="3.30.420.370">
    <property type="match status" value="1"/>
</dbReference>
<dbReference type="CDD" id="cd24017">
    <property type="entry name" value="ASKHA_T2SSL_N"/>
    <property type="match status" value="1"/>
</dbReference>
<evidence type="ECO:0000313" key="14">
    <source>
        <dbReference type="Proteomes" id="UP001205357"/>
    </source>
</evidence>
<comment type="similarity">
    <text evidence="2 10">Belongs to the GSP L family.</text>
</comment>
<keyword evidence="8" id="KW-1133">Transmembrane helix</keyword>
<evidence type="ECO:0000256" key="10">
    <source>
        <dbReference type="PIRNR" id="PIRNR015761"/>
    </source>
</evidence>
<dbReference type="Pfam" id="PF12693">
    <property type="entry name" value="GspL_C"/>
    <property type="match status" value="1"/>
</dbReference>
<dbReference type="RefSeq" id="WP_258989847.1">
    <property type="nucleotide sequence ID" value="NZ_JALIGE010000076.1"/>
</dbReference>
<dbReference type="InterPro" id="IPR007812">
    <property type="entry name" value="T2SS_protein-GspL"/>
</dbReference>
<keyword evidence="3 10" id="KW-0813">Transport</keyword>
<evidence type="ECO:0000256" key="6">
    <source>
        <dbReference type="ARBA" id="ARBA00022692"/>
    </source>
</evidence>
<evidence type="ECO:0000256" key="9">
    <source>
        <dbReference type="ARBA" id="ARBA00023136"/>
    </source>
</evidence>
<reference evidence="13 14" key="1">
    <citation type="submission" date="2022-04" db="EMBL/GenBank/DDBJ databases">
        <title>Proposal of a three novel species of Scandinavium, Scandinavium hiltneri, Scandinavium manionii, Scandinavium tedordense.</title>
        <authorList>
            <person name="Maddock D.W."/>
            <person name="Brady C.L."/>
            <person name="Denman S."/>
            <person name="Arnold D."/>
        </authorList>
    </citation>
    <scope>NUCLEOTIDE SEQUENCE [LARGE SCALE GENOMIC DNA]</scope>
    <source>
        <strain evidence="13 14">H11S7</strain>
    </source>
</reference>
<dbReference type="InterPro" id="IPR043129">
    <property type="entry name" value="ATPase_NBD"/>
</dbReference>
<feature type="domain" description="GspL periplasmic" evidence="12">
    <location>
        <begin position="239"/>
        <end position="364"/>
    </location>
</feature>
<dbReference type="InterPro" id="IPR024230">
    <property type="entry name" value="GspL_cyto_dom"/>
</dbReference>
<gene>
    <name evidence="13" type="primary">gspL</name>
    <name evidence="13" type="ORF">MUU47_19675</name>
</gene>
<dbReference type="Gene3D" id="3.30.1360.100">
    <property type="entry name" value="General secretion pathway protein M, EpsM"/>
    <property type="match status" value="1"/>
</dbReference>
<dbReference type="Pfam" id="PF05134">
    <property type="entry name" value="T2SSL"/>
    <property type="match status" value="1"/>
</dbReference>
<dbReference type="PIRSF" id="PIRSF015761">
    <property type="entry name" value="Protein_L"/>
    <property type="match status" value="1"/>
</dbReference>
<evidence type="ECO:0000256" key="4">
    <source>
        <dbReference type="ARBA" id="ARBA00022475"/>
    </source>
</evidence>
<sequence>MKQVLFIRPDSLRDEKIWWCESGSSQIDTLAGESELHKLSTHALASRVCLLLPASDMVFRHFSLPKKTLGAQSIPFSWLAEETLIGDVDTLHWTVLRKKGSEVDAVAVVADRLQFWLDQCQQAGLTVIQALPDAILLPETTAGCTAVALEENYWLRFSSFSACNSDAALLPWLLQQNAEQRICAYGVMPEGVTVSESHDWQHPLQLIQPQWKQCNANLLHGAFDFRAEKGGTKGWRWWLAGAVALVCGSLLLPRAFTAWLLIQQENHLQEEIVQLYQHHFPRLKHQSNLKYYFGQNVKKEKKDVFMQLDDLDNLKQTVSGLRVNSLEYNAEGGRITLLVQAQQQQTLQEFVDKSREKFTFTLQPVSVKAPWTALITGTVK</sequence>
<evidence type="ECO:0000256" key="5">
    <source>
        <dbReference type="ARBA" id="ARBA00022519"/>
    </source>
</evidence>
<keyword evidence="4" id="KW-1003">Cell membrane</keyword>
<comment type="subcellular location">
    <subcellularLocation>
        <location evidence="1">Cell inner membrane</location>
        <topology evidence="1">Single-pass membrane protein</topology>
    </subcellularLocation>
</comment>
<dbReference type="Gene3D" id="3.30.420.380">
    <property type="match status" value="1"/>
</dbReference>
<proteinExistence type="inferred from homology"/>
<protein>
    <recommendedName>
        <fullName evidence="10">Type II secretion system protein L</fullName>
        <shortName evidence="10">T2SS protein L</shortName>
    </recommendedName>
</protein>